<comment type="caution">
    <text evidence="7">The sequence shown here is derived from an EMBL/GenBank/DDBJ whole genome shotgun (WGS) entry which is preliminary data.</text>
</comment>
<gene>
    <name evidence="7" type="ORF">A3H02_01905</name>
</gene>
<dbReference type="SUPFAM" id="SSF53328">
    <property type="entry name" value="Formyltransferase"/>
    <property type="match status" value="1"/>
</dbReference>
<dbReference type="EMBL" id="MHMS01000021">
    <property type="protein sequence ID" value="OGZ31788.1"/>
    <property type="molecule type" value="Genomic_DNA"/>
</dbReference>
<evidence type="ECO:0000256" key="1">
    <source>
        <dbReference type="ARBA" id="ARBA00010699"/>
    </source>
</evidence>
<evidence type="ECO:0000313" key="8">
    <source>
        <dbReference type="Proteomes" id="UP000176787"/>
    </source>
</evidence>
<dbReference type="GO" id="GO:0004479">
    <property type="term" value="F:methionyl-tRNA formyltransferase activity"/>
    <property type="evidence" value="ECO:0007669"/>
    <property type="project" value="UniProtKB-EC"/>
</dbReference>
<accession>A0A1G2F2H2</accession>
<dbReference type="AlphaFoldDB" id="A0A1G2F2H2"/>
<dbReference type="PROSITE" id="PS00373">
    <property type="entry name" value="GART"/>
    <property type="match status" value="1"/>
</dbReference>
<feature type="domain" description="Formyl transferase N-terminal" evidence="5">
    <location>
        <begin position="36"/>
        <end position="148"/>
    </location>
</feature>
<reference evidence="7 8" key="1">
    <citation type="journal article" date="2016" name="Nat. Commun.">
        <title>Thousands of microbial genomes shed light on interconnected biogeochemical processes in an aquifer system.</title>
        <authorList>
            <person name="Anantharaman K."/>
            <person name="Brown C.T."/>
            <person name="Hug L.A."/>
            <person name="Sharon I."/>
            <person name="Castelle C.J."/>
            <person name="Probst A.J."/>
            <person name="Thomas B.C."/>
            <person name="Singh A."/>
            <person name="Wilkins M.J."/>
            <person name="Karaoz U."/>
            <person name="Brodie E.L."/>
            <person name="Williams K.H."/>
            <person name="Hubbard S.S."/>
            <person name="Banfield J.F."/>
        </authorList>
    </citation>
    <scope>NUCLEOTIDE SEQUENCE [LARGE SCALE GENOMIC DNA]</scope>
</reference>
<dbReference type="PANTHER" id="PTHR11138:SF5">
    <property type="entry name" value="METHIONYL-TRNA FORMYLTRANSFERASE, MITOCHONDRIAL"/>
    <property type="match status" value="1"/>
</dbReference>
<dbReference type="GO" id="GO:0005829">
    <property type="term" value="C:cytosol"/>
    <property type="evidence" value="ECO:0007669"/>
    <property type="project" value="TreeGrafter"/>
</dbReference>
<dbReference type="CDD" id="cd08646">
    <property type="entry name" value="FMT_core_Met-tRNA-FMT_N"/>
    <property type="match status" value="1"/>
</dbReference>
<dbReference type="STRING" id="1801726.A3H02_01905"/>
<evidence type="ECO:0000256" key="2">
    <source>
        <dbReference type="ARBA" id="ARBA00012261"/>
    </source>
</evidence>
<dbReference type="SUPFAM" id="SSF50486">
    <property type="entry name" value="FMT C-terminal domain-like"/>
    <property type="match status" value="1"/>
</dbReference>
<sequence>MNYIFFGSDNFSELVLKILKNNNFIPQSVVDGKKEIKELKDKIRELKPDLFIIASFGKILPKELIYLPKKGTLVLHPSLLPEFRGPSPIETALLKGKTITGNTVILADEKVDHGPVLAQEEIEIKKEDDYESLAKKLGEKGGELLARTIPLWLGNKIESKEQDHSRATYTKLFVKEDGEIDWSRDSEEILNQIRALNPWPSVYTFWFDGKNNKKRLIVLKAKKSFYKSEKELKSGAIVFKNNSLLVKTGDDFLELLEIKPEGKNPMSGEAFWRGHQSTLIFIF</sequence>
<organism evidence="7 8">
    <name type="scientific">Candidatus Niyogibacteria bacterium RIFCSPLOWO2_12_FULL_41_13</name>
    <dbReference type="NCBI Taxonomy" id="1801726"/>
    <lineage>
        <taxon>Bacteria</taxon>
        <taxon>Candidatus Niyogiibacteriota</taxon>
    </lineage>
</organism>
<protein>
    <recommendedName>
        <fullName evidence="2">methionyl-tRNA formyltransferase</fullName>
        <ecNumber evidence="2">2.1.2.9</ecNumber>
    </recommendedName>
</protein>
<dbReference type="Pfam" id="PF00551">
    <property type="entry name" value="Formyl_trans_N"/>
    <property type="match status" value="1"/>
</dbReference>
<evidence type="ECO:0000259" key="6">
    <source>
        <dbReference type="Pfam" id="PF02911"/>
    </source>
</evidence>
<dbReference type="InterPro" id="IPR041711">
    <property type="entry name" value="Met-tRNA-FMT_N"/>
</dbReference>
<evidence type="ECO:0000256" key="4">
    <source>
        <dbReference type="ARBA" id="ARBA00022917"/>
    </source>
</evidence>
<dbReference type="Proteomes" id="UP000176787">
    <property type="component" value="Unassembled WGS sequence"/>
</dbReference>
<dbReference type="CDD" id="cd08704">
    <property type="entry name" value="Met_tRNA_FMT_C"/>
    <property type="match status" value="1"/>
</dbReference>
<comment type="similarity">
    <text evidence="1">Belongs to the Fmt family.</text>
</comment>
<feature type="domain" description="Formyl transferase C-terminal" evidence="6">
    <location>
        <begin position="175"/>
        <end position="275"/>
    </location>
</feature>
<dbReference type="InterPro" id="IPR002376">
    <property type="entry name" value="Formyl_transf_N"/>
</dbReference>
<dbReference type="EC" id="2.1.2.9" evidence="2"/>
<dbReference type="InterPro" id="IPR044135">
    <property type="entry name" value="Met-tRNA-FMT_C"/>
</dbReference>
<proteinExistence type="inferred from homology"/>
<keyword evidence="3 7" id="KW-0808">Transferase</keyword>
<evidence type="ECO:0000313" key="7">
    <source>
        <dbReference type="EMBL" id="OGZ31788.1"/>
    </source>
</evidence>
<dbReference type="InterPro" id="IPR036477">
    <property type="entry name" value="Formyl_transf_N_sf"/>
</dbReference>
<name>A0A1G2F2H2_9BACT</name>
<dbReference type="NCBIfam" id="TIGR00460">
    <property type="entry name" value="fmt"/>
    <property type="match status" value="1"/>
</dbReference>
<evidence type="ECO:0000256" key="3">
    <source>
        <dbReference type="ARBA" id="ARBA00022679"/>
    </source>
</evidence>
<dbReference type="InterPro" id="IPR001555">
    <property type="entry name" value="GART_AS"/>
</dbReference>
<dbReference type="InterPro" id="IPR005793">
    <property type="entry name" value="Formyl_trans_C"/>
</dbReference>
<evidence type="ECO:0000259" key="5">
    <source>
        <dbReference type="Pfam" id="PF00551"/>
    </source>
</evidence>
<dbReference type="Gene3D" id="3.40.50.12230">
    <property type="match status" value="1"/>
</dbReference>
<dbReference type="InterPro" id="IPR005794">
    <property type="entry name" value="Fmt"/>
</dbReference>
<dbReference type="InterPro" id="IPR011034">
    <property type="entry name" value="Formyl_transferase-like_C_sf"/>
</dbReference>
<dbReference type="Pfam" id="PF02911">
    <property type="entry name" value="Formyl_trans_C"/>
    <property type="match status" value="1"/>
</dbReference>
<keyword evidence="4" id="KW-0648">Protein biosynthesis</keyword>
<dbReference type="PANTHER" id="PTHR11138">
    <property type="entry name" value="METHIONYL-TRNA FORMYLTRANSFERASE"/>
    <property type="match status" value="1"/>
</dbReference>